<evidence type="ECO:0000313" key="2">
    <source>
        <dbReference type="Proteomes" id="UP000178187"/>
    </source>
</evidence>
<name>A0A1G1KX76_9BACT</name>
<dbReference type="Proteomes" id="UP000178187">
    <property type="component" value="Unassembled WGS sequence"/>
</dbReference>
<dbReference type="CDD" id="cd06561">
    <property type="entry name" value="AlkD_like"/>
    <property type="match status" value="1"/>
</dbReference>
<organism evidence="1 2">
    <name type="scientific">Candidatus Danuiimicrobium aquiferis</name>
    <dbReference type="NCBI Taxonomy" id="1801832"/>
    <lineage>
        <taxon>Bacteria</taxon>
        <taxon>Pseudomonadati</taxon>
        <taxon>Candidatus Omnitrophota</taxon>
        <taxon>Candidatus Danuiimicrobium</taxon>
    </lineage>
</organism>
<dbReference type="PANTHER" id="PTHR34070:SF1">
    <property type="entry name" value="DNA ALKYLATION REPAIR PROTEIN"/>
    <property type="match status" value="1"/>
</dbReference>
<reference evidence="1 2" key="1">
    <citation type="journal article" date="2016" name="Nat. Commun.">
        <title>Thousands of microbial genomes shed light on interconnected biogeochemical processes in an aquifer system.</title>
        <authorList>
            <person name="Anantharaman K."/>
            <person name="Brown C.T."/>
            <person name="Hug L.A."/>
            <person name="Sharon I."/>
            <person name="Castelle C.J."/>
            <person name="Probst A.J."/>
            <person name="Thomas B.C."/>
            <person name="Singh A."/>
            <person name="Wilkins M.J."/>
            <person name="Karaoz U."/>
            <person name="Brodie E.L."/>
            <person name="Williams K.H."/>
            <person name="Hubbard S.S."/>
            <person name="Banfield J.F."/>
        </authorList>
    </citation>
    <scope>NUCLEOTIDE SEQUENCE [LARGE SCALE GENOMIC DNA]</scope>
</reference>
<dbReference type="InterPro" id="IPR014825">
    <property type="entry name" value="DNA_alkylation"/>
</dbReference>
<dbReference type="PANTHER" id="PTHR34070">
    <property type="entry name" value="ARMADILLO-TYPE FOLD"/>
    <property type="match status" value="1"/>
</dbReference>
<sequence>MNALNKYLNCSSSCKSWLAALRHELKRKANPEKAAILQRFFKTGPGEYAENDIFLGIVVPEQRKIAKHYQFLSRRDVLKLIRSKIHEERLIGLLILIRQYDGGDSHVRAGIFRDYLKHTEFINNWDLVDLSAPNIAGNFLFDRKNPVLLRRLARSKHLWDRRIAIISTFSFIRRGKFPETLRIAKLLLRDQHDLIHKAVGWMLREVGKRSLKTEEDFLRRYYRRMPRTMLRYAIERFPETKRKLYLKGKI</sequence>
<dbReference type="InterPro" id="IPR016024">
    <property type="entry name" value="ARM-type_fold"/>
</dbReference>
<protein>
    <submittedName>
        <fullName evidence="1">DNA alkylation repair protein</fullName>
    </submittedName>
</protein>
<evidence type="ECO:0000313" key="1">
    <source>
        <dbReference type="EMBL" id="OGW97514.1"/>
    </source>
</evidence>
<proteinExistence type="predicted"/>
<comment type="caution">
    <text evidence="1">The sequence shown here is derived from an EMBL/GenBank/DDBJ whole genome shotgun (WGS) entry which is preliminary data.</text>
</comment>
<dbReference type="EMBL" id="MHFR01000041">
    <property type="protein sequence ID" value="OGW97514.1"/>
    <property type="molecule type" value="Genomic_DNA"/>
</dbReference>
<gene>
    <name evidence="1" type="ORF">A3G33_04995</name>
</gene>
<accession>A0A1G1KX76</accession>
<dbReference type="SUPFAM" id="SSF48371">
    <property type="entry name" value="ARM repeat"/>
    <property type="match status" value="1"/>
</dbReference>
<dbReference type="Pfam" id="PF08713">
    <property type="entry name" value="DNA_alkylation"/>
    <property type="match status" value="1"/>
</dbReference>
<dbReference type="Gene3D" id="1.25.10.90">
    <property type="match status" value="1"/>
</dbReference>
<dbReference type="AlphaFoldDB" id="A0A1G1KX76"/>